<accession>A0A098MH98</accession>
<feature type="transmembrane region" description="Helical" evidence="7">
    <location>
        <begin position="804"/>
        <end position="823"/>
    </location>
</feature>
<feature type="transmembrane region" description="Helical" evidence="7">
    <location>
        <begin position="761"/>
        <end position="784"/>
    </location>
</feature>
<protein>
    <recommendedName>
        <fullName evidence="8">ABC3 transporter permease C-terminal domain-containing protein</fullName>
    </recommendedName>
</protein>
<dbReference type="InterPro" id="IPR003838">
    <property type="entry name" value="ABC3_permease_C"/>
</dbReference>
<dbReference type="PANTHER" id="PTHR30572">
    <property type="entry name" value="MEMBRANE COMPONENT OF TRANSPORTER-RELATED"/>
    <property type="match status" value="1"/>
</dbReference>
<keyword evidence="5 7" id="KW-0472">Membrane</keyword>
<evidence type="ECO:0000256" key="3">
    <source>
        <dbReference type="ARBA" id="ARBA00022692"/>
    </source>
</evidence>
<feature type="transmembrane region" description="Helical" evidence="7">
    <location>
        <begin position="26"/>
        <end position="49"/>
    </location>
</feature>
<proteinExistence type="inferred from homology"/>
<evidence type="ECO:0000256" key="6">
    <source>
        <dbReference type="ARBA" id="ARBA00038076"/>
    </source>
</evidence>
<evidence type="ECO:0000256" key="1">
    <source>
        <dbReference type="ARBA" id="ARBA00004651"/>
    </source>
</evidence>
<sequence length="843" mass="93344">MIGTNNRKSIRHLAIKSLKANSMRNFTIICAVILTTLLITSIFTLALSINKSMEHAQMRTVGSDFHGGFKYLNPPELEVLRKHPSIREYGVSLRAGRLKNNVFADNPVEVLHVDKNYAKHGFIQFIEGGLPSGESEVALNTWEMDKLGVVHELGQRVTLEIDTGDKVLSREFIIAGYYEADKHLAMAGLAFVSEAFTQKYISSIDPATSIANSSYVNTSELGVMFNNSFDIEQKLTKVLEDTQLDVPIGINWAYASVSLAEDWMNLVPYAAILFIIMLSGYLLIYNIFYISVVRDVKFYGLLKTIGTTPRQLRKIISVQAQVLYLIALPFGLASGYGIGCLLTPLVNSFSSESVEASYSVSPIIFIGAAIFSYITVWLGASKPGRIASRISPVEAVKFSGVSIGGKKKSKKSKHGAKLNSMALSNLFRSKKKLLLMLSSLSLSITLFSTIFTIISTLDVNKYLSSYISGDFVVTNKPLLSHGGERQGDPFKLSEEFCSALGSIDGVKSIDKVYYKFEPYEIDKTVHAVLDPLASMPDPDPYIPTILEGGYIQLNLYGLDSGWYDLLNKDIVEGTFDKEKFDTGNYVVITESIVGEDVYATYYHPGDHIQYNGLGKSYEVMTVLNYDALFAATDKSFSGYGYNAFLPSSELIKELPKESSPAMILSATLQVDSTKLDDVELAAKAITAPTDELTLKSREDYRQELSGFITIFQTLGYGLSFVIALIGVLNYINTVLTGVIARRNEFAVLESIGMTKKQLKKMLVYEGLYNVLLTVIITSTAGVLVTYSISKSITENMAFTVFQMSWLPFIMVVPVLLVIAYSVTLRAYRMLTKSTIVERLREIE</sequence>
<feature type="transmembrane region" description="Helical" evidence="7">
    <location>
        <begin position="358"/>
        <end position="380"/>
    </location>
</feature>
<evidence type="ECO:0000259" key="8">
    <source>
        <dbReference type="Pfam" id="PF02687"/>
    </source>
</evidence>
<dbReference type="Proteomes" id="UP000029734">
    <property type="component" value="Unassembled WGS sequence"/>
</dbReference>
<dbReference type="STRING" id="268407.PWYN_01745"/>
<gene>
    <name evidence="9" type="ORF">PWYN_01745</name>
</gene>
<evidence type="ECO:0000256" key="7">
    <source>
        <dbReference type="SAM" id="Phobius"/>
    </source>
</evidence>
<feature type="transmembrane region" description="Helical" evidence="7">
    <location>
        <begin position="433"/>
        <end position="454"/>
    </location>
</feature>
<keyword evidence="10" id="KW-1185">Reference proteome</keyword>
<feature type="domain" description="ABC3 transporter permease C-terminal" evidence="8">
    <location>
        <begin position="718"/>
        <end position="833"/>
    </location>
</feature>
<keyword evidence="3 7" id="KW-0812">Transmembrane</keyword>
<reference evidence="9 10" key="1">
    <citation type="submission" date="2014-08" db="EMBL/GenBank/DDBJ databases">
        <authorList>
            <person name="den Bakker H.C."/>
        </authorList>
    </citation>
    <scope>NUCLEOTIDE SEQUENCE [LARGE SCALE GENOMIC DNA]</scope>
    <source>
        <strain evidence="9 10">DSM 18334</strain>
    </source>
</reference>
<dbReference type="EMBL" id="JQCR01000001">
    <property type="protein sequence ID" value="KGE20927.1"/>
    <property type="molecule type" value="Genomic_DNA"/>
</dbReference>
<keyword evidence="4 7" id="KW-1133">Transmembrane helix</keyword>
<name>A0A098MH98_9BACL</name>
<evidence type="ECO:0000313" key="9">
    <source>
        <dbReference type="EMBL" id="KGE20927.1"/>
    </source>
</evidence>
<evidence type="ECO:0000256" key="2">
    <source>
        <dbReference type="ARBA" id="ARBA00022475"/>
    </source>
</evidence>
<evidence type="ECO:0000313" key="10">
    <source>
        <dbReference type="Proteomes" id="UP000029734"/>
    </source>
</evidence>
<evidence type="ECO:0000256" key="5">
    <source>
        <dbReference type="ARBA" id="ARBA00023136"/>
    </source>
</evidence>
<comment type="similarity">
    <text evidence="6">Belongs to the ABC-4 integral membrane protein family.</text>
</comment>
<reference evidence="9 10" key="2">
    <citation type="submission" date="2014-10" db="EMBL/GenBank/DDBJ databases">
        <title>Comparative genomics of the Paenibacillus odorifer group.</title>
        <authorList>
            <person name="Tsai Y.-C."/>
            <person name="Martin N."/>
            <person name="Korlach J."/>
            <person name="Wiedmann M."/>
        </authorList>
    </citation>
    <scope>NUCLEOTIDE SEQUENCE [LARGE SCALE GENOMIC DNA]</scope>
    <source>
        <strain evidence="9 10">DSM 18334</strain>
    </source>
</reference>
<dbReference type="GO" id="GO:0022857">
    <property type="term" value="F:transmembrane transporter activity"/>
    <property type="evidence" value="ECO:0007669"/>
    <property type="project" value="TreeGrafter"/>
</dbReference>
<feature type="domain" description="ABC3 transporter permease C-terminal" evidence="8">
    <location>
        <begin position="271"/>
        <end position="391"/>
    </location>
</feature>
<keyword evidence="2" id="KW-1003">Cell membrane</keyword>
<dbReference type="OrthoDB" id="1694171at2"/>
<evidence type="ECO:0000256" key="4">
    <source>
        <dbReference type="ARBA" id="ARBA00022989"/>
    </source>
</evidence>
<comment type="subcellular location">
    <subcellularLocation>
        <location evidence="1">Cell membrane</location>
        <topology evidence="1">Multi-pass membrane protein</topology>
    </subcellularLocation>
</comment>
<dbReference type="InterPro" id="IPR050250">
    <property type="entry name" value="Macrolide_Exporter_MacB"/>
</dbReference>
<dbReference type="GO" id="GO:0005886">
    <property type="term" value="C:plasma membrane"/>
    <property type="evidence" value="ECO:0007669"/>
    <property type="project" value="UniProtKB-SubCell"/>
</dbReference>
<feature type="transmembrane region" description="Helical" evidence="7">
    <location>
        <begin position="266"/>
        <end position="288"/>
    </location>
</feature>
<feature type="transmembrane region" description="Helical" evidence="7">
    <location>
        <begin position="322"/>
        <end position="346"/>
    </location>
</feature>
<dbReference type="Pfam" id="PF02687">
    <property type="entry name" value="FtsX"/>
    <property type="match status" value="2"/>
</dbReference>
<organism evidence="9 10">
    <name type="scientific">Paenibacillus wynnii</name>
    <dbReference type="NCBI Taxonomy" id="268407"/>
    <lineage>
        <taxon>Bacteria</taxon>
        <taxon>Bacillati</taxon>
        <taxon>Bacillota</taxon>
        <taxon>Bacilli</taxon>
        <taxon>Bacillales</taxon>
        <taxon>Paenibacillaceae</taxon>
        <taxon>Paenibacillus</taxon>
    </lineage>
</organism>
<dbReference type="RefSeq" id="WP_036647717.1">
    <property type="nucleotide sequence ID" value="NZ_JQCR01000001.1"/>
</dbReference>
<feature type="transmembrane region" description="Helical" evidence="7">
    <location>
        <begin position="714"/>
        <end position="740"/>
    </location>
</feature>
<dbReference type="eggNOG" id="COG0577">
    <property type="taxonomic scope" value="Bacteria"/>
</dbReference>
<dbReference type="AlphaFoldDB" id="A0A098MH98"/>
<comment type="caution">
    <text evidence="9">The sequence shown here is derived from an EMBL/GenBank/DDBJ whole genome shotgun (WGS) entry which is preliminary data.</text>
</comment>
<dbReference type="PANTHER" id="PTHR30572:SF4">
    <property type="entry name" value="ABC TRANSPORTER PERMEASE YTRF"/>
    <property type="match status" value="1"/>
</dbReference>